<reference evidence="2 3" key="1">
    <citation type="journal article" date="2022" name="Allergy">
        <title>Genome assembly and annotation of Periplaneta americana reveal a comprehensive cockroach allergen profile.</title>
        <authorList>
            <person name="Wang L."/>
            <person name="Xiong Q."/>
            <person name="Saelim N."/>
            <person name="Wang L."/>
            <person name="Nong W."/>
            <person name="Wan A.T."/>
            <person name="Shi M."/>
            <person name="Liu X."/>
            <person name="Cao Q."/>
            <person name="Hui J.H.L."/>
            <person name="Sookrung N."/>
            <person name="Leung T.F."/>
            <person name="Tungtrongchitr A."/>
            <person name="Tsui S.K.W."/>
        </authorList>
    </citation>
    <scope>NUCLEOTIDE SEQUENCE [LARGE SCALE GENOMIC DNA]</scope>
    <source>
        <strain evidence="2">PWHHKU_190912</strain>
    </source>
</reference>
<evidence type="ECO:0000313" key="3">
    <source>
        <dbReference type="Proteomes" id="UP001148838"/>
    </source>
</evidence>
<dbReference type="Proteomes" id="UP001148838">
    <property type="component" value="Unassembled WGS sequence"/>
</dbReference>
<evidence type="ECO:0000313" key="2">
    <source>
        <dbReference type="EMBL" id="KAJ4430729.1"/>
    </source>
</evidence>
<organism evidence="2 3">
    <name type="scientific">Periplaneta americana</name>
    <name type="common">American cockroach</name>
    <name type="synonym">Blatta americana</name>
    <dbReference type="NCBI Taxonomy" id="6978"/>
    <lineage>
        <taxon>Eukaryota</taxon>
        <taxon>Metazoa</taxon>
        <taxon>Ecdysozoa</taxon>
        <taxon>Arthropoda</taxon>
        <taxon>Hexapoda</taxon>
        <taxon>Insecta</taxon>
        <taxon>Pterygota</taxon>
        <taxon>Neoptera</taxon>
        <taxon>Polyneoptera</taxon>
        <taxon>Dictyoptera</taxon>
        <taxon>Blattodea</taxon>
        <taxon>Blattoidea</taxon>
        <taxon>Blattidae</taxon>
        <taxon>Blattinae</taxon>
        <taxon>Periplaneta</taxon>
    </lineage>
</organism>
<feature type="region of interest" description="Disordered" evidence="1">
    <location>
        <begin position="47"/>
        <end position="66"/>
    </location>
</feature>
<accession>A0ABQ8SA43</accession>
<feature type="region of interest" description="Disordered" evidence="1">
    <location>
        <begin position="223"/>
        <end position="250"/>
    </location>
</feature>
<dbReference type="EMBL" id="JAJSOF020000031">
    <property type="protein sequence ID" value="KAJ4430729.1"/>
    <property type="molecule type" value="Genomic_DNA"/>
</dbReference>
<feature type="region of interest" description="Disordered" evidence="1">
    <location>
        <begin position="1"/>
        <end position="20"/>
    </location>
</feature>
<comment type="caution">
    <text evidence="2">The sequence shown here is derived from an EMBL/GenBank/DDBJ whole genome shotgun (WGS) entry which is preliminary data.</text>
</comment>
<feature type="compositionally biased region" description="Basic and acidic residues" evidence="1">
    <location>
        <begin position="49"/>
        <end position="66"/>
    </location>
</feature>
<feature type="compositionally biased region" description="Polar residues" evidence="1">
    <location>
        <begin position="237"/>
        <end position="250"/>
    </location>
</feature>
<evidence type="ECO:0000256" key="1">
    <source>
        <dbReference type="SAM" id="MobiDB-lite"/>
    </source>
</evidence>
<protein>
    <submittedName>
        <fullName evidence="2">Uncharacterized protein</fullName>
    </submittedName>
</protein>
<sequence length="544" mass="61530">MKLSILNINNSQESDKNTQPGQNVAVAKAYNLVSQMLLDNNSITENEYQEDKNGTKRLRHESDSALTDEKDVKKEIIPETLCSQNTAKFYNTEIALDCNKATKIENKDDTESTPKKQVSQADYWKLKPTPSASSRESERKLKQTTLSLARFVKKQDLCTLKEFNGGVRQSVHEDDSSTDKISCDFDEDVSLQLAIQNSIQEKENVNSFLPHVAKTVDENLKLESVGDDDDDDDFVLTSPNDHSRTSPQRNSGYIRMRTRATSFDDCTVHRKRDIAAKNASLKKEICPVVRKKDLDETLFVPLFTSTLQDGNYGMRERSVLETGKALSCEQLSKEVEHPIETQGREGTLVRDNDSSFDRYYNYFLDIRDIDFSLFSVRRYYILWVVVITEDVQNVHLLLEYRPHIDVSLTCEHDPKLQEYCVCPQNMPQFDSEGIPNQALETNKPMILNVLIEGVMFTASRISSCTSGVVDLGHGNGDVQMSSDLDIVTLPTNTLYAFLDSPICATCPAHLKRLDLMFLIMSSEEYNVCSSALCNFLYSPVTSSL</sequence>
<feature type="compositionally biased region" description="Acidic residues" evidence="1">
    <location>
        <begin position="225"/>
        <end position="234"/>
    </location>
</feature>
<feature type="region of interest" description="Disordered" evidence="1">
    <location>
        <begin position="106"/>
        <end position="140"/>
    </location>
</feature>
<keyword evidence="3" id="KW-1185">Reference proteome</keyword>
<proteinExistence type="predicted"/>
<gene>
    <name evidence="2" type="ORF">ANN_19320</name>
</gene>
<name>A0ABQ8SA43_PERAM</name>